<sequence length="567" mass="62872">MTDAHSTASTPTSSIDQLADRYLEQSFVLDPIAATEMGVAGHDHELPDYTPAGFEAPAELIRRTLAEAGAIEPGSPREEVAKDALLERLGLELERHDAGVPQYQLNAISSVPAYLRQVFDLMPTATAENWENVAIRLNQLGTTLDGYRETLLDQADQGRISAVRQVHGLAERIASWTGADGDDFFAGLAAQAPDGPVKPAVEAAAASARKAFGQFGQWLTTDLAPRAPERDACGREVYELASQHFLGASIDFEETYAWGWEELARIESEMEQIAAGLNGGDRTIEATAALLDDDPARTIQGKEAFRDWMQQLSDAAVAELGGTHFDIADEIRTLECMIAPTSDGSIYYTQPSEDLTTRPGRMWWAVPAGVEKFATWREVTTVYHEGVPGHHLQVAQTMLRTDLLNRWQRIACWVSGHGEGWALYAERLMEELGYLEDPGARFGMLDAQGFRAARVIVDIGMHLELEVPRDNPFGWRPGERWNADLGFEFLRAHCRMETEFLQAELNRYLGWPGQAPAYKVGERIWLQAREEAKQRKGSAFDLRAFHRDALNLGSIGLDPLRRALAKL</sequence>
<dbReference type="Proteomes" id="UP001501705">
    <property type="component" value="Unassembled WGS sequence"/>
</dbReference>
<proteinExistence type="predicted"/>
<evidence type="ECO:0000313" key="1">
    <source>
        <dbReference type="EMBL" id="GAA1592370.1"/>
    </source>
</evidence>
<dbReference type="EMBL" id="BAAAPH010000020">
    <property type="protein sequence ID" value="GAA1592370.1"/>
    <property type="molecule type" value="Genomic_DNA"/>
</dbReference>
<dbReference type="PANTHER" id="PTHR33361:SF2">
    <property type="entry name" value="DUF885 DOMAIN-CONTAINING PROTEIN"/>
    <property type="match status" value="1"/>
</dbReference>
<name>A0ABP4PZ22_9ACTN</name>
<comment type="caution">
    <text evidence="1">The sequence shown here is derived from an EMBL/GenBank/DDBJ whole genome shotgun (WGS) entry which is preliminary data.</text>
</comment>
<gene>
    <name evidence="1" type="ORF">GCM10009804_55900</name>
</gene>
<dbReference type="InterPro" id="IPR010281">
    <property type="entry name" value="DUF885"/>
</dbReference>
<evidence type="ECO:0000313" key="2">
    <source>
        <dbReference type="Proteomes" id="UP001501705"/>
    </source>
</evidence>
<accession>A0ABP4PZ22</accession>
<dbReference type="Pfam" id="PF05960">
    <property type="entry name" value="DUF885"/>
    <property type="match status" value="1"/>
</dbReference>
<protein>
    <submittedName>
        <fullName evidence="1">DUF885 domain-containing protein</fullName>
    </submittedName>
</protein>
<reference evidence="2" key="1">
    <citation type="journal article" date="2019" name="Int. J. Syst. Evol. Microbiol.">
        <title>The Global Catalogue of Microorganisms (GCM) 10K type strain sequencing project: providing services to taxonomists for standard genome sequencing and annotation.</title>
        <authorList>
            <consortium name="The Broad Institute Genomics Platform"/>
            <consortium name="The Broad Institute Genome Sequencing Center for Infectious Disease"/>
            <person name="Wu L."/>
            <person name="Ma J."/>
        </authorList>
    </citation>
    <scope>NUCLEOTIDE SEQUENCE [LARGE SCALE GENOMIC DNA]</scope>
    <source>
        <strain evidence="2">JCM 15572</strain>
    </source>
</reference>
<dbReference type="PANTHER" id="PTHR33361">
    <property type="entry name" value="GLR0591 PROTEIN"/>
    <property type="match status" value="1"/>
</dbReference>
<dbReference type="RefSeq" id="WP_344237986.1">
    <property type="nucleotide sequence ID" value="NZ_BAAAPH010000020.1"/>
</dbReference>
<keyword evidence="2" id="KW-1185">Reference proteome</keyword>
<organism evidence="1 2">
    <name type="scientific">Kribbella hippodromi</name>
    <dbReference type="NCBI Taxonomy" id="434347"/>
    <lineage>
        <taxon>Bacteria</taxon>
        <taxon>Bacillati</taxon>
        <taxon>Actinomycetota</taxon>
        <taxon>Actinomycetes</taxon>
        <taxon>Propionibacteriales</taxon>
        <taxon>Kribbellaceae</taxon>
        <taxon>Kribbella</taxon>
    </lineage>
</organism>